<dbReference type="Proteomes" id="UP000321440">
    <property type="component" value="Unassembled WGS sequence"/>
</dbReference>
<evidence type="ECO:0008006" key="4">
    <source>
        <dbReference type="Google" id="ProtNLM"/>
    </source>
</evidence>
<feature type="transmembrane region" description="Helical" evidence="1">
    <location>
        <begin position="41"/>
        <end position="60"/>
    </location>
</feature>
<proteinExistence type="predicted"/>
<sequence>MGMTLSLFLVLQGVVHGILHHIFFNEDEHKLNQTEGRKFMHIITSLAIVFALLLYLTIGFEGIFMHLAYILIFGGTITIGAGAYLEWRYLKQSNVYALTLSTLAFVVTAFYYFH</sequence>
<keyword evidence="1" id="KW-0472">Membrane</keyword>
<feature type="transmembrane region" description="Helical" evidence="1">
    <location>
        <begin position="67"/>
        <end position="87"/>
    </location>
</feature>
<reference evidence="2 3" key="1">
    <citation type="submission" date="2019-07" db="EMBL/GenBank/DDBJ databases">
        <title>Whole genome shotgun sequence of Alkalibacillus haloalkaliphilus NBRC 103110.</title>
        <authorList>
            <person name="Hosoyama A."/>
            <person name="Uohara A."/>
            <person name="Ohji S."/>
            <person name="Ichikawa N."/>
        </authorList>
    </citation>
    <scope>NUCLEOTIDE SEQUENCE [LARGE SCALE GENOMIC DNA]</scope>
    <source>
        <strain evidence="2 3">NBRC 103110</strain>
    </source>
</reference>
<keyword evidence="1" id="KW-1133">Transmembrane helix</keyword>
<dbReference type="RefSeq" id="WP_146815626.1">
    <property type="nucleotide sequence ID" value="NZ_BJYA01000006.1"/>
</dbReference>
<keyword evidence="3" id="KW-1185">Reference proteome</keyword>
<organism evidence="2 3">
    <name type="scientific">Alkalibacillus haloalkaliphilus</name>
    <dbReference type="NCBI Taxonomy" id="94136"/>
    <lineage>
        <taxon>Bacteria</taxon>
        <taxon>Bacillati</taxon>
        <taxon>Bacillota</taxon>
        <taxon>Bacilli</taxon>
        <taxon>Bacillales</taxon>
        <taxon>Bacillaceae</taxon>
        <taxon>Alkalibacillus</taxon>
    </lineage>
</organism>
<evidence type="ECO:0000313" key="3">
    <source>
        <dbReference type="Proteomes" id="UP000321440"/>
    </source>
</evidence>
<dbReference type="AlphaFoldDB" id="A0A511W686"/>
<evidence type="ECO:0000313" key="2">
    <source>
        <dbReference type="EMBL" id="GEN45573.1"/>
    </source>
</evidence>
<protein>
    <recommendedName>
        <fullName evidence="4">DUF4181 domain-containing protein</fullName>
    </recommendedName>
</protein>
<feature type="transmembrane region" description="Helical" evidence="1">
    <location>
        <begin position="93"/>
        <end position="113"/>
    </location>
</feature>
<dbReference type="EMBL" id="BJYA01000006">
    <property type="protein sequence ID" value="GEN45573.1"/>
    <property type="molecule type" value="Genomic_DNA"/>
</dbReference>
<name>A0A511W686_9BACI</name>
<accession>A0A511W686</accession>
<evidence type="ECO:0000256" key="1">
    <source>
        <dbReference type="SAM" id="Phobius"/>
    </source>
</evidence>
<gene>
    <name evidence="2" type="ORF">AHA02nite_13490</name>
</gene>
<dbReference type="OrthoDB" id="2626526at2"/>
<keyword evidence="1" id="KW-0812">Transmembrane</keyword>
<comment type="caution">
    <text evidence="2">The sequence shown here is derived from an EMBL/GenBank/DDBJ whole genome shotgun (WGS) entry which is preliminary data.</text>
</comment>